<evidence type="ECO:0000313" key="2">
    <source>
        <dbReference type="EMBL" id="CAC5395451.1"/>
    </source>
</evidence>
<evidence type="ECO:0000313" key="3">
    <source>
        <dbReference type="Proteomes" id="UP000507470"/>
    </source>
</evidence>
<protein>
    <recommendedName>
        <fullName evidence="1">MAM domain-containing protein</fullName>
    </recommendedName>
</protein>
<evidence type="ECO:0000259" key="1">
    <source>
        <dbReference type="PROSITE" id="PS50060"/>
    </source>
</evidence>
<feature type="domain" description="MAM" evidence="1">
    <location>
        <begin position="1"/>
        <end position="135"/>
    </location>
</feature>
<dbReference type="InterPro" id="IPR051560">
    <property type="entry name" value="MAM_domain-containing"/>
</dbReference>
<dbReference type="EMBL" id="CACVKT020005509">
    <property type="protein sequence ID" value="CAC5395451.1"/>
    <property type="molecule type" value="Genomic_DNA"/>
</dbReference>
<dbReference type="GO" id="GO:0016020">
    <property type="term" value="C:membrane"/>
    <property type="evidence" value="ECO:0007669"/>
    <property type="project" value="InterPro"/>
</dbReference>
<dbReference type="SUPFAM" id="SSF49899">
    <property type="entry name" value="Concanavalin A-like lectins/glucanases"/>
    <property type="match status" value="2"/>
</dbReference>
<dbReference type="Pfam" id="PF00629">
    <property type="entry name" value="MAM"/>
    <property type="match status" value="1"/>
</dbReference>
<name>A0A6J8CIB9_MYTCO</name>
<dbReference type="PROSITE" id="PS50060">
    <property type="entry name" value="MAM_2"/>
    <property type="match status" value="2"/>
</dbReference>
<accession>A0A6J8CIB9</accession>
<proteinExistence type="predicted"/>
<dbReference type="PANTHER" id="PTHR23282:SF101">
    <property type="entry name" value="MAM DOMAIN-CONTAINING PROTEIN"/>
    <property type="match status" value="1"/>
</dbReference>
<dbReference type="AlphaFoldDB" id="A0A6J8CIB9"/>
<dbReference type="Gene3D" id="2.60.120.200">
    <property type="match status" value="2"/>
</dbReference>
<dbReference type="InterPro" id="IPR000998">
    <property type="entry name" value="MAM_dom"/>
</dbReference>
<feature type="domain" description="MAM" evidence="1">
    <location>
        <begin position="139"/>
        <end position="262"/>
    </location>
</feature>
<sequence length="262" mass="30067">MGRSERIHTKFGGQIDDDDGRILSSGNGTYIYLTKQTISGSAQLRSGKLSLDKEKCMVLWYKMDDTSSLMIYTTANNSAIFKQTENNTNYFWGSVSIPLFKGQSSEIVVEGTLGTRKNAYIALDDIDIQDWHCDGSLHLGCNFEENWCNFEKKPPKQQNEQWERIRALNDIIGRPSVDHTNGRGWPSIGGSCFRCRFDKVCAEVLCKMDSTFTASFHQPIWPRRIIIITLDIELEIRCLSLWYYMYGKTPGHLNIYTVMKER</sequence>
<organism evidence="2 3">
    <name type="scientific">Mytilus coruscus</name>
    <name type="common">Sea mussel</name>
    <dbReference type="NCBI Taxonomy" id="42192"/>
    <lineage>
        <taxon>Eukaryota</taxon>
        <taxon>Metazoa</taxon>
        <taxon>Spiralia</taxon>
        <taxon>Lophotrochozoa</taxon>
        <taxon>Mollusca</taxon>
        <taxon>Bivalvia</taxon>
        <taxon>Autobranchia</taxon>
        <taxon>Pteriomorphia</taxon>
        <taxon>Mytilida</taxon>
        <taxon>Mytiloidea</taxon>
        <taxon>Mytilidae</taxon>
        <taxon>Mytilinae</taxon>
        <taxon>Mytilus</taxon>
    </lineage>
</organism>
<gene>
    <name evidence="2" type="ORF">MCOR_30124</name>
</gene>
<dbReference type="InterPro" id="IPR013320">
    <property type="entry name" value="ConA-like_dom_sf"/>
</dbReference>
<keyword evidence="3" id="KW-1185">Reference proteome</keyword>
<reference evidence="2 3" key="1">
    <citation type="submission" date="2020-06" db="EMBL/GenBank/DDBJ databases">
        <authorList>
            <person name="Li R."/>
            <person name="Bekaert M."/>
        </authorList>
    </citation>
    <scope>NUCLEOTIDE SEQUENCE [LARGE SCALE GENOMIC DNA]</scope>
    <source>
        <strain evidence="3">wild</strain>
    </source>
</reference>
<dbReference type="PANTHER" id="PTHR23282">
    <property type="entry name" value="APICAL ENDOSOMAL GLYCOPROTEIN PRECURSOR"/>
    <property type="match status" value="1"/>
</dbReference>
<dbReference type="Proteomes" id="UP000507470">
    <property type="component" value="Unassembled WGS sequence"/>
</dbReference>